<sequence length="153" mass="18667">MEQNSEQYMDMKKVDNELEEAMRRSLITHEDETIRRRNKMRPRQYNRGNMGIDKIRRRNKMRPHQYNRGNMGIDKIGRRNIEMDYDVNNSYEQEFYIIKKYNENKILIKKTTEGIVKSPSNSNILEVMFELVNEQAKLLIQLNKIRNKYQKKY</sequence>
<protein>
    <submittedName>
        <fullName evidence="1">Uncharacterized protein</fullName>
    </submittedName>
</protein>
<organism evidence="1">
    <name type="scientific">Mimivirus LCMiAC02</name>
    <dbReference type="NCBI Taxonomy" id="2506609"/>
    <lineage>
        <taxon>Viruses</taxon>
        <taxon>Varidnaviria</taxon>
        <taxon>Bamfordvirae</taxon>
        <taxon>Nucleocytoviricota</taxon>
        <taxon>Megaviricetes</taxon>
        <taxon>Imitervirales</taxon>
        <taxon>Mimiviridae</taxon>
        <taxon>Klosneuvirinae</taxon>
    </lineage>
</organism>
<name>A0A4D5XFV1_9VIRU</name>
<dbReference type="EMBL" id="MK500413">
    <property type="protein sequence ID" value="QBK89301.1"/>
    <property type="molecule type" value="Genomic_DNA"/>
</dbReference>
<reference evidence="1" key="1">
    <citation type="journal article" date="2019" name="MBio">
        <title>Virus Genomes from Deep Sea Sediments Expand the Ocean Megavirome and Support Independent Origins of Viral Gigantism.</title>
        <authorList>
            <person name="Backstrom D."/>
            <person name="Yutin N."/>
            <person name="Jorgensen S.L."/>
            <person name="Dharamshi J."/>
            <person name="Homa F."/>
            <person name="Zaremba-Niedwiedzka K."/>
            <person name="Spang A."/>
            <person name="Wolf Y.I."/>
            <person name="Koonin E.V."/>
            <person name="Ettema T.J."/>
        </authorList>
    </citation>
    <scope>NUCLEOTIDE SEQUENCE</scope>
</reference>
<proteinExistence type="predicted"/>
<gene>
    <name evidence="1" type="ORF">LCMiAC02_03960</name>
</gene>
<accession>A0A4D5XFV1</accession>
<evidence type="ECO:0000313" key="1">
    <source>
        <dbReference type="EMBL" id="QBK89301.1"/>
    </source>
</evidence>